<sequence length="112" mass="12333">MILSAPAGALAMQAWQEGLCAIRGRRAGRGLVLDHDHATALVRGYLCRSCNVREAHTVGVFDLYRQRNPATMLGVREQYWNDVAEALNPQSLQPTPPPTDRWRQNPAAGIGL</sequence>
<reference evidence="2 3" key="1">
    <citation type="submission" date="2018-05" db="EMBL/GenBank/DDBJ databases">
        <title>Micromonospora atacamensis sp. nov., a novel actinobacteria isolated from high altitude Atacama Desert soil.</title>
        <authorList>
            <person name="Carro L."/>
            <person name="Golinska P."/>
            <person name="Klenk H.-P."/>
            <person name="Goodfellow M."/>
        </authorList>
    </citation>
    <scope>NUCLEOTIDE SEQUENCE [LARGE SCALE GENOMIC DNA]</scope>
    <source>
        <strain evidence="2 3">5R2A7</strain>
    </source>
</reference>
<comment type="caution">
    <text evidence="2">The sequence shown here is derived from an EMBL/GenBank/DDBJ whole genome shotgun (WGS) entry which is preliminary data.</text>
</comment>
<dbReference type="Proteomes" id="UP000245410">
    <property type="component" value="Unassembled WGS sequence"/>
</dbReference>
<accession>A0A317D375</accession>
<evidence type="ECO:0000313" key="3">
    <source>
        <dbReference type="Proteomes" id="UP000245410"/>
    </source>
</evidence>
<evidence type="ECO:0008006" key="4">
    <source>
        <dbReference type="Google" id="ProtNLM"/>
    </source>
</evidence>
<proteinExistence type="predicted"/>
<name>A0A317D375_9ACTN</name>
<dbReference type="InterPro" id="IPR044925">
    <property type="entry name" value="His-Me_finger_sf"/>
</dbReference>
<dbReference type="EMBL" id="QGKR01000196">
    <property type="protein sequence ID" value="PWR08600.1"/>
    <property type="molecule type" value="Genomic_DNA"/>
</dbReference>
<evidence type="ECO:0000256" key="1">
    <source>
        <dbReference type="SAM" id="MobiDB-lite"/>
    </source>
</evidence>
<dbReference type="AlphaFoldDB" id="A0A317D375"/>
<organism evidence="2 3">
    <name type="scientific">Micromonospora acroterricola</name>
    <dbReference type="NCBI Taxonomy" id="2202421"/>
    <lineage>
        <taxon>Bacteria</taxon>
        <taxon>Bacillati</taxon>
        <taxon>Actinomycetota</taxon>
        <taxon>Actinomycetes</taxon>
        <taxon>Micromonosporales</taxon>
        <taxon>Micromonosporaceae</taxon>
        <taxon>Micromonospora</taxon>
    </lineage>
</organism>
<protein>
    <recommendedName>
        <fullName evidence="4">Recombination endonuclease VII</fullName>
    </recommendedName>
</protein>
<keyword evidence="3" id="KW-1185">Reference proteome</keyword>
<dbReference type="InterPro" id="IPR004211">
    <property type="entry name" value="Endonuclease_7"/>
</dbReference>
<evidence type="ECO:0000313" key="2">
    <source>
        <dbReference type="EMBL" id="PWR08600.1"/>
    </source>
</evidence>
<dbReference type="Gene3D" id="3.40.1800.10">
    <property type="entry name" value="His-Me finger endonucleases"/>
    <property type="match status" value="1"/>
</dbReference>
<gene>
    <name evidence="2" type="ORF">DKT68_15360</name>
</gene>
<dbReference type="InterPro" id="IPR038563">
    <property type="entry name" value="Endonuclease_7_sf"/>
</dbReference>
<feature type="region of interest" description="Disordered" evidence="1">
    <location>
        <begin position="88"/>
        <end position="112"/>
    </location>
</feature>
<dbReference type="SUPFAM" id="SSF54060">
    <property type="entry name" value="His-Me finger endonucleases"/>
    <property type="match status" value="1"/>
</dbReference>
<dbReference type="Pfam" id="PF02945">
    <property type="entry name" value="Endonuclease_7"/>
    <property type="match status" value="1"/>
</dbReference>
<dbReference type="OrthoDB" id="581550at2"/>